<evidence type="ECO:0008006" key="3">
    <source>
        <dbReference type="Google" id="ProtNLM"/>
    </source>
</evidence>
<protein>
    <recommendedName>
        <fullName evidence="3">DUF4105 domain-containing protein</fullName>
    </recommendedName>
</protein>
<name>A0ABZ0TJR9_9SPHI</name>
<dbReference type="Proteomes" id="UP001324380">
    <property type="component" value="Chromosome"/>
</dbReference>
<keyword evidence="2" id="KW-1185">Reference proteome</keyword>
<dbReference type="EMBL" id="CP139558">
    <property type="protein sequence ID" value="WPU93392.1"/>
    <property type="molecule type" value="Genomic_DNA"/>
</dbReference>
<reference evidence="1 2" key="1">
    <citation type="submission" date="2023-11" db="EMBL/GenBank/DDBJ databases">
        <title>Analysis of the Genomes of Mucilaginibacter gossypii cycad 4 and M. sabulilitoris SNA2: microbes with the potential for plant growth promotion.</title>
        <authorList>
            <person name="Hirsch A.M."/>
            <person name="Humm E."/>
            <person name="Rubbi M."/>
            <person name="Del Vecchio G."/>
            <person name="Ha S.M."/>
            <person name="Pellegrini M."/>
            <person name="Gunsalus R.P."/>
        </authorList>
    </citation>
    <scope>NUCLEOTIDE SEQUENCE [LARGE SCALE GENOMIC DNA]</scope>
    <source>
        <strain evidence="1 2">SNA2</strain>
    </source>
</reference>
<sequence>MNALLRWIGYSTIISLSFQLPLYAQEQPVVKYASGQTDSARLRNVSITANNFEKAGIPADNEANADAFDEDVYFEKVADLDADGKKHAIKPVVNLFKEGRYKSVTTEKKRSHKFYFHLANIFARLKMYPLAMKCYFKTLQSDGNNDIHITDTVTLSNYYNTPPQDTSIALLNTRTDTSVNRLLTINNRDEQILLTADTNNYAYTGHEIKSKPEEVCNITDPFDDGKKAMAYALLIHISQPVSGKRKIFVKLSKVGHTFITLIKYNADSTSVSRSFGFYPKKDHFLSATPLFPTTKSVFKDDELHGWDETVGKFISERKFRKILQVIKDYDQKKYNLNKNNCTDFGLNLAGTAGIKITDTSGSWPFGHGNNPASAGQSVLEGKVLNIDSNYNLFICNDLDLKP</sequence>
<accession>A0ABZ0TJR9</accession>
<organism evidence="1 2">
    <name type="scientific">Mucilaginibacter sabulilitoris</name>
    <dbReference type="NCBI Taxonomy" id="1173583"/>
    <lineage>
        <taxon>Bacteria</taxon>
        <taxon>Pseudomonadati</taxon>
        <taxon>Bacteroidota</taxon>
        <taxon>Sphingobacteriia</taxon>
        <taxon>Sphingobacteriales</taxon>
        <taxon>Sphingobacteriaceae</taxon>
        <taxon>Mucilaginibacter</taxon>
    </lineage>
</organism>
<gene>
    <name evidence="1" type="ORF">SNE25_29155</name>
</gene>
<evidence type="ECO:0000313" key="2">
    <source>
        <dbReference type="Proteomes" id="UP001324380"/>
    </source>
</evidence>
<dbReference type="RefSeq" id="WP_321562528.1">
    <property type="nucleotide sequence ID" value="NZ_CP139558.1"/>
</dbReference>
<proteinExistence type="predicted"/>
<evidence type="ECO:0000313" key="1">
    <source>
        <dbReference type="EMBL" id="WPU93392.1"/>
    </source>
</evidence>